<accession>A0ABT3XVI3</accession>
<dbReference type="EMBL" id="JAOVZW010000021">
    <property type="protein sequence ID" value="MCX8525692.1"/>
    <property type="molecule type" value="Genomic_DNA"/>
</dbReference>
<name>A0ABT3XVI3_9FLAO</name>
<dbReference type="RefSeq" id="WP_267266948.1">
    <property type="nucleotide sequence ID" value="NZ_JAOVZW010000021.1"/>
</dbReference>
<evidence type="ECO:0008006" key="3">
    <source>
        <dbReference type="Google" id="ProtNLM"/>
    </source>
</evidence>
<reference evidence="1" key="1">
    <citation type="submission" date="2022-10" db="EMBL/GenBank/DDBJ databases">
        <title>Chryseobacterium sp. nov., a novel bacterial species.</title>
        <authorList>
            <person name="Cao Y."/>
        </authorList>
    </citation>
    <scope>NUCLEOTIDE SEQUENCE</scope>
    <source>
        <strain evidence="1">CCTCC AB2015118</strain>
    </source>
</reference>
<gene>
    <name evidence="1" type="ORF">OF897_17390</name>
</gene>
<organism evidence="1 2">
    <name type="scientific">Chryseobacterium formosus</name>
    <dbReference type="NCBI Taxonomy" id="1537363"/>
    <lineage>
        <taxon>Bacteria</taxon>
        <taxon>Pseudomonadati</taxon>
        <taxon>Bacteroidota</taxon>
        <taxon>Flavobacteriia</taxon>
        <taxon>Flavobacteriales</taxon>
        <taxon>Weeksellaceae</taxon>
        <taxon>Chryseobacterium group</taxon>
        <taxon>Chryseobacterium</taxon>
    </lineage>
</organism>
<keyword evidence="2" id="KW-1185">Reference proteome</keyword>
<evidence type="ECO:0000313" key="2">
    <source>
        <dbReference type="Proteomes" id="UP001073122"/>
    </source>
</evidence>
<sequence length="241" mass="27286">MFSRKPGDPRTVQVYQYNVVKGANGWKVYRNSQLDKTVTRVEGKNWKGAEESHFSVFKNGKWNDYESYTDFSKDYPKHNLQGMPAKEIAKLSAWATKEVAYEAVTNPESSAVLFAPVSELIFAKLIFGCRVVQGAQTVRKVGAGLKSVEEIMENPSLLQGKSLSYVKEVLNETSSSKWVNDVMRKSSRAEGWMFRELNKAGTDYTVRIIQYHPGSPRHFDRQAYWKVSNGIKGTVRVVATN</sequence>
<dbReference type="Proteomes" id="UP001073122">
    <property type="component" value="Unassembled WGS sequence"/>
</dbReference>
<protein>
    <recommendedName>
        <fullName evidence="3">RES domain-containing protein</fullName>
    </recommendedName>
</protein>
<proteinExistence type="predicted"/>
<comment type="caution">
    <text evidence="1">The sequence shown here is derived from an EMBL/GenBank/DDBJ whole genome shotgun (WGS) entry which is preliminary data.</text>
</comment>
<evidence type="ECO:0000313" key="1">
    <source>
        <dbReference type="EMBL" id="MCX8525692.1"/>
    </source>
</evidence>